<reference evidence="1 2" key="1">
    <citation type="submission" date="2020-11" db="EMBL/GenBank/DDBJ databases">
        <title>Kaistella gelatinilytica sp. nov., a flavobacterium isolated from Antarctic Soil.</title>
        <authorList>
            <person name="Li J."/>
        </authorList>
    </citation>
    <scope>NUCLEOTIDE SEQUENCE [LARGE SCALE GENOMIC DNA]</scope>
    <source>
        <strain evidence="1 2">G5-32</strain>
    </source>
</reference>
<keyword evidence="2" id="KW-1185">Reference proteome</keyword>
<organism evidence="1 2">
    <name type="scientific">Kaistella gelatinilytica</name>
    <dbReference type="NCBI Taxonomy" id="2787636"/>
    <lineage>
        <taxon>Bacteria</taxon>
        <taxon>Pseudomonadati</taxon>
        <taxon>Bacteroidota</taxon>
        <taxon>Flavobacteriia</taxon>
        <taxon>Flavobacteriales</taxon>
        <taxon>Weeksellaceae</taxon>
        <taxon>Chryseobacterium group</taxon>
        <taxon>Kaistella</taxon>
    </lineage>
</organism>
<comment type="caution">
    <text evidence="1">The sequence shown here is derived from an EMBL/GenBank/DDBJ whole genome shotgun (WGS) entry which is preliminary data.</text>
</comment>
<proteinExistence type="predicted"/>
<evidence type="ECO:0000313" key="2">
    <source>
        <dbReference type="Proteomes" id="UP000660070"/>
    </source>
</evidence>
<sequence>MKRTILLISAVTVMSCSKKDADQTETLSPEAKKIESINMVRKKMNDSIEILNQQNIFKDLSGNHQLKFTSDETSAFAGTANFEKTGRDLYNLTGNAKSGKNILEIKGTIKRVSEKHLNFEGEITQKINGVVFKRTKKTTFFDEGKGKFWRLQNKINGSGFADYIDIYF</sequence>
<evidence type="ECO:0008006" key="3">
    <source>
        <dbReference type="Google" id="ProtNLM"/>
    </source>
</evidence>
<protein>
    <recommendedName>
        <fullName evidence="3">Lipoprotein</fullName>
    </recommendedName>
</protein>
<name>A0ABS0FEZ7_9FLAO</name>
<dbReference type="Proteomes" id="UP000660070">
    <property type="component" value="Unassembled WGS sequence"/>
</dbReference>
<accession>A0ABS0FEZ7</accession>
<dbReference type="EMBL" id="JADPVI010000004">
    <property type="protein sequence ID" value="MBF8458283.1"/>
    <property type="molecule type" value="Genomic_DNA"/>
</dbReference>
<dbReference type="RefSeq" id="WP_196080715.1">
    <property type="nucleotide sequence ID" value="NZ_JADPVI010000004.1"/>
</dbReference>
<dbReference type="PROSITE" id="PS51257">
    <property type="entry name" value="PROKAR_LIPOPROTEIN"/>
    <property type="match status" value="1"/>
</dbReference>
<evidence type="ECO:0000313" key="1">
    <source>
        <dbReference type="EMBL" id="MBF8458283.1"/>
    </source>
</evidence>
<gene>
    <name evidence="1" type="ORF">IV494_13950</name>
</gene>